<keyword evidence="1" id="KW-0472">Membrane</keyword>
<dbReference type="Proteomes" id="UP000199029">
    <property type="component" value="Unassembled WGS sequence"/>
</dbReference>
<keyword evidence="3" id="KW-1185">Reference proteome</keyword>
<keyword evidence="1" id="KW-0812">Transmembrane</keyword>
<protein>
    <submittedName>
        <fullName evidence="2">Uncharacterized protein</fullName>
    </submittedName>
</protein>
<sequence>MARKHMSFQTLAYLAIQFINLMLQTRYFFGYYYFYATA</sequence>
<evidence type="ECO:0000313" key="3">
    <source>
        <dbReference type="Proteomes" id="UP000199029"/>
    </source>
</evidence>
<accession>A0A1I5XWJ5</accession>
<dbReference type="EMBL" id="FOXS01000002">
    <property type="protein sequence ID" value="SFQ36318.1"/>
    <property type="molecule type" value="Genomic_DNA"/>
</dbReference>
<reference evidence="3" key="1">
    <citation type="submission" date="2016-10" db="EMBL/GenBank/DDBJ databases">
        <authorList>
            <person name="Varghese N."/>
            <person name="Submissions S."/>
        </authorList>
    </citation>
    <scope>NUCLEOTIDE SEQUENCE [LARGE SCALE GENOMIC DNA]</scope>
    <source>
        <strain evidence="3">OR362-8,ATCC BAA-1266,JCM 13504</strain>
    </source>
</reference>
<gene>
    <name evidence="2" type="ORF">SAMN04515668_2086</name>
</gene>
<organism evidence="2 3">
    <name type="scientific">Hymenobacter arizonensis</name>
    <name type="common">Siccationidurans arizonensis</name>
    <dbReference type="NCBI Taxonomy" id="1227077"/>
    <lineage>
        <taxon>Bacteria</taxon>
        <taxon>Pseudomonadati</taxon>
        <taxon>Bacteroidota</taxon>
        <taxon>Cytophagia</taxon>
        <taxon>Cytophagales</taxon>
        <taxon>Hymenobacteraceae</taxon>
        <taxon>Hymenobacter</taxon>
    </lineage>
</organism>
<name>A0A1I5XWJ5_HYMAR</name>
<dbReference type="AlphaFoldDB" id="A0A1I5XWJ5"/>
<keyword evidence="1" id="KW-1133">Transmembrane helix</keyword>
<evidence type="ECO:0000313" key="2">
    <source>
        <dbReference type="EMBL" id="SFQ36318.1"/>
    </source>
</evidence>
<evidence type="ECO:0000256" key="1">
    <source>
        <dbReference type="SAM" id="Phobius"/>
    </source>
</evidence>
<feature type="transmembrane region" description="Helical" evidence="1">
    <location>
        <begin position="12"/>
        <end position="34"/>
    </location>
</feature>
<proteinExistence type="predicted"/>